<dbReference type="GO" id="GO:0016791">
    <property type="term" value="F:phosphatase activity"/>
    <property type="evidence" value="ECO:0007669"/>
    <property type="project" value="TreeGrafter"/>
</dbReference>
<dbReference type="CDD" id="cd07067">
    <property type="entry name" value="HP_PGM_like"/>
    <property type="match status" value="1"/>
</dbReference>
<dbReference type="GO" id="GO:0004619">
    <property type="term" value="F:phosphoglycerate mutase activity"/>
    <property type="evidence" value="ECO:0007669"/>
    <property type="project" value="UniProtKB-EC"/>
</dbReference>
<evidence type="ECO:0000256" key="3">
    <source>
        <dbReference type="PIRSR" id="PIRSR613078-2"/>
    </source>
</evidence>
<dbReference type="EMBL" id="CP133772">
    <property type="protein sequence ID" value="WYY00539.1"/>
    <property type="molecule type" value="Genomic_DNA"/>
</dbReference>
<proteinExistence type="predicted"/>
<keyword evidence="1" id="KW-0324">Glycolysis</keyword>
<dbReference type="KEGG" id="omr:OXIME_001116"/>
<dbReference type="SUPFAM" id="SSF53254">
    <property type="entry name" value="Phosphoglycerate mutase-like"/>
    <property type="match status" value="1"/>
</dbReference>
<name>A0AAX4NGZ2_9ARCH</name>
<dbReference type="InterPro" id="IPR013078">
    <property type="entry name" value="His_Pase_superF_clade-1"/>
</dbReference>
<dbReference type="InterPro" id="IPR001345">
    <property type="entry name" value="PG/BPGM_mutase_AS"/>
</dbReference>
<dbReference type="PANTHER" id="PTHR48100:SF1">
    <property type="entry name" value="HISTIDINE PHOSPHATASE FAMILY PROTEIN-RELATED"/>
    <property type="match status" value="1"/>
</dbReference>
<dbReference type="NCBIfam" id="NF038349">
    <property type="entry name" value="dPGM_arch"/>
    <property type="match status" value="1"/>
</dbReference>
<feature type="binding site" evidence="3">
    <location>
        <begin position="8"/>
        <end position="15"/>
    </location>
    <ligand>
        <name>substrate</name>
    </ligand>
</feature>
<dbReference type="SMART" id="SM00855">
    <property type="entry name" value="PGAM"/>
    <property type="match status" value="1"/>
</dbReference>
<dbReference type="InterPro" id="IPR029033">
    <property type="entry name" value="His_PPase_superfam"/>
</dbReference>
<accession>A0AAX4NGZ2</accession>
<keyword evidence="5" id="KW-1185">Reference proteome</keyword>
<evidence type="ECO:0000256" key="1">
    <source>
        <dbReference type="ARBA" id="ARBA00023152"/>
    </source>
</evidence>
<sequence>MKLAILIRHGESEANVKNLISEDTEKFPLTLKGRDQVKFTADQIRALKFDGIISSPVLRARQTAEIISEHIGIPYVIDSRIRESGLGDYNNRDISDVGNMTRSEMGMESWDSHIRRFMEAFNSYEGNYTMISHALPIRAAISGFLNFNEEESFGINIRNASMSVIDVEKRKVLSIGSFLVTPKIQMAFR</sequence>
<keyword evidence="2 4" id="KW-0413">Isomerase</keyword>
<organism evidence="4 5">
    <name type="scientific">Oxyplasma meridianum</name>
    <dbReference type="NCBI Taxonomy" id="3073602"/>
    <lineage>
        <taxon>Archaea</taxon>
        <taxon>Methanobacteriati</taxon>
        <taxon>Thermoplasmatota</taxon>
        <taxon>Thermoplasmata</taxon>
        <taxon>Thermoplasmatales</taxon>
        <taxon>Thermoplasmataceae</taxon>
        <taxon>Oxyplasma</taxon>
    </lineage>
</organism>
<dbReference type="InterPro" id="IPR050275">
    <property type="entry name" value="PGM_Phosphatase"/>
</dbReference>
<dbReference type="Proteomes" id="UP001451606">
    <property type="component" value="Chromosome"/>
</dbReference>
<dbReference type="PROSITE" id="PS00175">
    <property type="entry name" value="PG_MUTASE"/>
    <property type="match status" value="1"/>
</dbReference>
<dbReference type="Pfam" id="PF00300">
    <property type="entry name" value="His_Phos_1"/>
    <property type="match status" value="1"/>
</dbReference>
<dbReference type="GO" id="GO:0005737">
    <property type="term" value="C:cytoplasm"/>
    <property type="evidence" value="ECO:0007669"/>
    <property type="project" value="TreeGrafter"/>
</dbReference>
<dbReference type="InterPro" id="IPR054929">
    <property type="entry name" value="dPGM_arch"/>
</dbReference>
<evidence type="ECO:0000313" key="4">
    <source>
        <dbReference type="EMBL" id="WYY00539.1"/>
    </source>
</evidence>
<evidence type="ECO:0000313" key="5">
    <source>
        <dbReference type="Proteomes" id="UP001451606"/>
    </source>
</evidence>
<dbReference type="Gene3D" id="3.40.50.1240">
    <property type="entry name" value="Phosphoglycerate mutase-like"/>
    <property type="match status" value="1"/>
</dbReference>
<feature type="binding site" evidence="3">
    <location>
        <position position="59"/>
    </location>
    <ligand>
        <name>substrate</name>
    </ligand>
</feature>
<dbReference type="PANTHER" id="PTHR48100">
    <property type="entry name" value="BROAD-SPECIFICITY PHOSPHATASE YOR283W-RELATED"/>
    <property type="match status" value="1"/>
</dbReference>
<dbReference type="RefSeq" id="WP_393970874.1">
    <property type="nucleotide sequence ID" value="NZ_CP133772.1"/>
</dbReference>
<reference evidence="4 5" key="1">
    <citation type="submission" date="2023-09" db="EMBL/GenBank/DDBJ databases">
        <authorList>
            <person name="Golyshina O.V."/>
            <person name="Lunev E.A."/>
            <person name="Bargiela R."/>
            <person name="Gaines M.C."/>
            <person name="Daum B."/>
            <person name="Bale N.J."/>
            <person name="Koenen M."/>
            <person name="Sinninghe Damst J.S."/>
            <person name="Yakimov M."/>
            <person name="Golyshin P.N."/>
        </authorList>
    </citation>
    <scope>NUCLEOTIDE SEQUENCE [LARGE SCALE GENOMIC DNA]</scope>
    <source>
        <strain evidence="4 5">M1</strain>
    </source>
</reference>
<gene>
    <name evidence="4" type="ORF">OXIME_001116</name>
</gene>
<dbReference type="AlphaFoldDB" id="A0AAX4NGZ2"/>
<dbReference type="EC" id="5.4.2.11" evidence="4"/>
<protein>
    <submittedName>
        <fullName evidence="4">2,3-diphosphoglycerate-dependent phosphoglycerate mutase</fullName>
        <ecNumber evidence="4">5.4.2.11</ecNumber>
    </submittedName>
</protein>
<dbReference type="GeneID" id="95967853"/>
<evidence type="ECO:0000256" key="2">
    <source>
        <dbReference type="ARBA" id="ARBA00023235"/>
    </source>
</evidence>